<dbReference type="InterPro" id="IPR039448">
    <property type="entry name" value="Beta_helix"/>
</dbReference>
<comment type="caution">
    <text evidence="6">The sequence shown here is derived from an EMBL/GenBank/DDBJ whole genome shotgun (WGS) entry which is preliminary data.</text>
</comment>
<keyword evidence="7" id="KW-1185">Reference proteome</keyword>
<feature type="domain" description="Right handed beta helix" evidence="4">
    <location>
        <begin position="392"/>
        <end position="498"/>
    </location>
</feature>
<dbReference type="InterPro" id="IPR012334">
    <property type="entry name" value="Pectin_lyas_fold"/>
</dbReference>
<protein>
    <recommendedName>
        <fullName evidence="8">Right handed beta helix domain-containing protein</fullName>
    </recommendedName>
</protein>
<dbReference type="EMBL" id="CAXIEN010000097">
    <property type="protein sequence ID" value="CAL1276900.1"/>
    <property type="molecule type" value="Genomic_DNA"/>
</dbReference>
<dbReference type="Proteomes" id="UP001497382">
    <property type="component" value="Unassembled WGS sequence"/>
</dbReference>
<dbReference type="Gene3D" id="2.160.20.10">
    <property type="entry name" value="Single-stranded right-handed beta-helix, Pectin lyase-like"/>
    <property type="match status" value="1"/>
</dbReference>
<keyword evidence="2" id="KW-0963">Cytoplasm</keyword>
<accession>A0AAV2A1Q9</accession>
<dbReference type="GO" id="GO:0007283">
    <property type="term" value="P:spermatogenesis"/>
    <property type="evidence" value="ECO:0007669"/>
    <property type="project" value="TreeGrafter"/>
</dbReference>
<evidence type="ECO:0000256" key="1">
    <source>
        <dbReference type="ARBA" id="ARBA00004186"/>
    </source>
</evidence>
<reference evidence="6 7" key="1">
    <citation type="submission" date="2024-04" db="EMBL/GenBank/DDBJ databases">
        <authorList>
            <person name="Rising A."/>
            <person name="Reimegard J."/>
            <person name="Sonavane S."/>
            <person name="Akerstrom W."/>
            <person name="Nylinder S."/>
            <person name="Hedman E."/>
            <person name="Kallberg Y."/>
        </authorList>
    </citation>
    <scope>NUCLEOTIDE SEQUENCE [LARGE SCALE GENOMIC DNA]</scope>
</reference>
<comment type="subcellular location">
    <subcellularLocation>
        <location evidence="1">Cytoplasm</location>
        <location evidence="1">Cytoskeleton</location>
        <location evidence="1">Spindle</location>
    </subcellularLocation>
</comment>
<dbReference type="InterPro" id="IPR057508">
    <property type="entry name" value="SHCBP-like_N"/>
</dbReference>
<evidence type="ECO:0000259" key="4">
    <source>
        <dbReference type="Pfam" id="PF13229"/>
    </source>
</evidence>
<evidence type="ECO:0000259" key="5">
    <source>
        <dbReference type="Pfam" id="PF23762"/>
    </source>
</evidence>
<name>A0AAV2A1Q9_9ARAC</name>
<evidence type="ECO:0000313" key="6">
    <source>
        <dbReference type="EMBL" id="CAL1276900.1"/>
    </source>
</evidence>
<dbReference type="InterPro" id="IPR045140">
    <property type="entry name" value="SHCBP1-like"/>
</dbReference>
<dbReference type="InterPro" id="IPR006626">
    <property type="entry name" value="PbH1"/>
</dbReference>
<dbReference type="InterPro" id="IPR011050">
    <property type="entry name" value="Pectin_lyase_fold/virulence"/>
</dbReference>
<feature type="domain" description="SHC SH2" evidence="5">
    <location>
        <begin position="28"/>
        <end position="260"/>
    </location>
</feature>
<dbReference type="Pfam" id="PF13229">
    <property type="entry name" value="Beta_helix"/>
    <property type="match status" value="1"/>
</dbReference>
<evidence type="ECO:0000256" key="3">
    <source>
        <dbReference type="ARBA" id="ARBA00023212"/>
    </source>
</evidence>
<evidence type="ECO:0000256" key="2">
    <source>
        <dbReference type="ARBA" id="ARBA00022490"/>
    </source>
</evidence>
<dbReference type="GO" id="GO:0007112">
    <property type="term" value="P:male meiosis cytokinesis"/>
    <property type="evidence" value="ECO:0007669"/>
    <property type="project" value="TreeGrafter"/>
</dbReference>
<gene>
    <name evidence="6" type="ORF">LARSCL_LOCUS8905</name>
</gene>
<evidence type="ECO:0000313" key="7">
    <source>
        <dbReference type="Proteomes" id="UP001497382"/>
    </source>
</evidence>
<proteinExistence type="predicted"/>
<dbReference type="GO" id="GO:0005819">
    <property type="term" value="C:spindle"/>
    <property type="evidence" value="ECO:0007669"/>
    <property type="project" value="UniProtKB-SubCell"/>
</dbReference>
<evidence type="ECO:0008006" key="8">
    <source>
        <dbReference type="Google" id="ProtNLM"/>
    </source>
</evidence>
<dbReference type="Pfam" id="PF23762">
    <property type="entry name" value="SHCBP_N"/>
    <property type="match status" value="1"/>
</dbReference>
<dbReference type="SMART" id="SM00710">
    <property type="entry name" value="PbH1"/>
    <property type="match status" value="3"/>
</dbReference>
<dbReference type="AlphaFoldDB" id="A0AAV2A1Q9"/>
<sequence>MDPESDFYISYSCPSVYKVDLTSFKDMLLNYTDIIGGVAFSSLEASFVEYVTSIVEPVGWKAIWRSTKNTSPLDTEYDFIAEVTNVSLQTLEADIIVKSIIIDDGIAYNLDELKKKINTENPRTVPLIELHVVSEDDFEVEFEKTAIAIEYVRIFFKHICRPWDSEEETVYTEEILKSRLQLYFDMKNNVLPKTMISKIKSILKEGSRIVKELKTLYTEMQVSDSESEINEDDLMHSLTLRKKLEKLQAKMEMLENPVIRTFVTKKYTPARSLKKQPKSTPVTYVIAKEFGKDILEKVLSLESTSVLEFEHNPEIAFKHSTTGDKIFIFPGIYECDNLGWLECDISVQGIGMAADIVLEATGNSDVLLNCLAEKIMIENISLVGKSGLLSPIVVHHGETHLESCIIDSNGAKIGILLLEGVEASLENCSVINSTEDGIQMRSLSSFTIKSSKILLSRRHGMQIDAECALSPNSFTKIALIDSQITDNGGHGIFLNNVPIAEISLQRPSGDFNVLGLFPWLKYQIEDTVMENNGENGVGISSACKKRDHLLSESTLLVPSNCSLTDDLNHSALSDLLNEINISIDNLEPN</sequence>
<organism evidence="6 7">
    <name type="scientific">Larinioides sclopetarius</name>
    <dbReference type="NCBI Taxonomy" id="280406"/>
    <lineage>
        <taxon>Eukaryota</taxon>
        <taxon>Metazoa</taxon>
        <taxon>Ecdysozoa</taxon>
        <taxon>Arthropoda</taxon>
        <taxon>Chelicerata</taxon>
        <taxon>Arachnida</taxon>
        <taxon>Araneae</taxon>
        <taxon>Araneomorphae</taxon>
        <taxon>Entelegynae</taxon>
        <taxon>Araneoidea</taxon>
        <taxon>Araneidae</taxon>
        <taxon>Larinioides</taxon>
    </lineage>
</organism>
<keyword evidence="3" id="KW-0206">Cytoskeleton</keyword>
<dbReference type="PANTHER" id="PTHR14695">
    <property type="entry name" value="SHC SH2-DOMAIN BINDING PROTEIN 1-RELATED"/>
    <property type="match status" value="1"/>
</dbReference>
<dbReference type="SUPFAM" id="SSF51126">
    <property type="entry name" value="Pectin lyase-like"/>
    <property type="match status" value="1"/>
</dbReference>
<dbReference type="PANTHER" id="PTHR14695:SF4">
    <property type="entry name" value="PROTEIN NESSUN DORMA"/>
    <property type="match status" value="1"/>
</dbReference>